<dbReference type="SUPFAM" id="SSF51445">
    <property type="entry name" value="(Trans)glycosidases"/>
    <property type="match status" value="2"/>
</dbReference>
<evidence type="ECO:0000256" key="7">
    <source>
        <dbReference type="ARBA" id="ARBA00023277"/>
    </source>
</evidence>
<gene>
    <name evidence="12" type="primary">malQ</name>
    <name evidence="12" type="ORF">NCTC11343_02407</name>
</gene>
<dbReference type="GO" id="GO:0004134">
    <property type="term" value="F:4-alpha-glucanotransferase activity"/>
    <property type="evidence" value="ECO:0007669"/>
    <property type="project" value="UniProtKB-EC"/>
</dbReference>
<dbReference type="PANTHER" id="PTHR32438:SF5">
    <property type="entry name" value="4-ALPHA-GLUCANOTRANSFERASE DPE1, CHLOROPLASTIC_AMYLOPLASTIC"/>
    <property type="match status" value="1"/>
</dbReference>
<sequence>MQTNRNVSINKPNTTYRIQFHKAFNFADFKAIIPYLLNLGIDTIYAAPILQSTPGSVHGYDGVNMHQINPELGTLDELRAIKKQLRESNIKWIQDIVPNHMAFHPANEWLMDLLEFGQSSTFSRFFDTCYSSNLFEQGKLMVPILAKTLDEAISDNEITVVSSDDSLRLSYQGNVYPISPESYGFILGDYLRDTQADFSGLLVQINTTQTNGDNEEWKQLRIHIFKGLSGEILTSTLQRFNADPDRILELVTSQNYELCPWWHTHQRINYRRFFTVNELICLNVQDEEVFKQSHELIKTLVDEGLIDGLRIDHIDGLYNPTAYLYNLRKYIGPKTYIVAEKILEKGEKLPIEWPIQGTTGYDFLSVCNNVCSCQSGKKILNNYYRKVTGENLSIKKDQYAKKCKILTDQMQGELDNLAKSLASLLGVVDQEKRDALKDILKSFIALFPVYRLYDDCFPLSITNFELVSSLFEKLMKNPELDQELVDQFRNQFQQAQVAYQSPNQTALADFFLRCMQLTGPVMAKGVEDTLMYTYNRFIGHNEVGDHPQNLGLSIKQFHRFMQDRQKDWPLSINASSTHDTKRGEDSRSRLLVLTAMAQKWVKQLRIWQDVVWNEYRKDIPHPNDEYFIYQSLVSSYPMEKQDAKANTASFEERFLDYLVKYLREGKERSSWENPNLVYEASVRDFASFLLDKDRPFFTSFYQFIEAVADYGILNSLIQQILKFTCPGIPDIYQGSELWNYSFVDPDNRRPIAYELNKGLLDTIEETAKEERIPFLWRNRHDGRIKLWLIKELVKLRKDDHTLAPNSSYISLKVSGRYRKHILAFARRSGDEWLVVILPLHLAAIGKISKFVPCSFDWSDTKVHLLTHRSVTWQHVLMDSSGEGTEIPINAIFKDLPMAILKYKDSTQKRSSGVLLHISSLPSPYGIGDLGNEARRFVKQLQRGGQSWWQILPLGPTDLAQCYSPYSTLSSRAGNPLLIDLKELLKFGLLNKDELKTLKKKGLQTIDFTEINSSKYRLLEKAFHRLPAQPTHEFSEFVDRESSWLDDYALFKVLKNRHDDRPWYQWPALYKLRDSAALEDFATRFADELQQEKWFQFLFFRQWSALRNYARDYGIRFIGDIPFYVAYDSADVWVNPQYFSLKADGTINHVAGVPPDYFNADGQLWGMPTYNWISLQKDGYQWWVERLSHNCTLFDTLRLDHFRAFSSYWEVPHEETSAKNGSWVVGPGSDFFDHVKTSLDHMPFIAEDLGDIDAKVYQLRNEYNFPGMAVLQFAFGNDMPRSPHIPHQYNRNTVAYTGTHDNNTSLSWFNQDLDGAGKERINNYYGQIVENTNLNDVLIRSLYASVADSVIIAMQDILNLDGSCRMNRPASTAGNWVWRMQKGAFAANHQEKLVYYTKLYNR</sequence>
<evidence type="ECO:0000256" key="10">
    <source>
        <dbReference type="RuleBase" id="RU361207"/>
    </source>
</evidence>
<dbReference type="InterPro" id="IPR013797">
    <property type="entry name" value="Maltooligo_trehalose_synth_4"/>
</dbReference>
<dbReference type="Gene3D" id="3.20.20.80">
    <property type="entry name" value="Glycosidases"/>
    <property type="match status" value="2"/>
</dbReference>
<feature type="domain" description="Glycosyl hydrolase family 13 catalytic" evidence="11">
    <location>
        <begin position="26"/>
        <end position="636"/>
    </location>
</feature>
<evidence type="ECO:0000259" key="11">
    <source>
        <dbReference type="SMART" id="SM00642"/>
    </source>
</evidence>
<evidence type="ECO:0000256" key="5">
    <source>
        <dbReference type="ARBA" id="ARBA00022676"/>
    </source>
</evidence>
<evidence type="ECO:0000256" key="6">
    <source>
        <dbReference type="ARBA" id="ARBA00022679"/>
    </source>
</evidence>
<evidence type="ECO:0000256" key="9">
    <source>
        <dbReference type="ARBA" id="ARBA00031501"/>
    </source>
</evidence>
<dbReference type="GO" id="GO:0005975">
    <property type="term" value="P:carbohydrate metabolic process"/>
    <property type="evidence" value="ECO:0007669"/>
    <property type="project" value="InterPro"/>
</dbReference>
<dbReference type="InterPro" id="IPR003385">
    <property type="entry name" value="Glyco_hydro_77"/>
</dbReference>
<dbReference type="CDD" id="cd11336">
    <property type="entry name" value="AmyAc_MTSase"/>
    <property type="match status" value="1"/>
</dbReference>
<reference evidence="12 13" key="1">
    <citation type="submission" date="2018-06" db="EMBL/GenBank/DDBJ databases">
        <authorList>
            <consortium name="Pathogen Informatics"/>
            <person name="Doyle S."/>
        </authorList>
    </citation>
    <scope>NUCLEOTIDE SEQUENCE [LARGE SCALE GENOMIC DNA]</scope>
    <source>
        <strain evidence="12 13">NCTC11343</strain>
    </source>
</reference>
<proteinExistence type="inferred from homology"/>
<evidence type="ECO:0000256" key="2">
    <source>
        <dbReference type="ARBA" id="ARBA00005684"/>
    </source>
</evidence>
<accession>A0A2X2J2M1</accession>
<evidence type="ECO:0000256" key="4">
    <source>
        <dbReference type="ARBA" id="ARBA00020295"/>
    </source>
</evidence>
<dbReference type="Proteomes" id="UP000251241">
    <property type="component" value="Unassembled WGS sequence"/>
</dbReference>
<dbReference type="RefSeq" id="WP_172462385.1">
    <property type="nucleotide sequence ID" value="NZ_CP069793.1"/>
</dbReference>
<dbReference type="Gene3D" id="1.10.10.470">
    <property type="entry name" value="Maltooligosyl trehalose synthase, domain 4"/>
    <property type="match status" value="1"/>
</dbReference>
<evidence type="ECO:0000256" key="3">
    <source>
        <dbReference type="ARBA" id="ARBA00012560"/>
    </source>
</evidence>
<dbReference type="NCBIfam" id="TIGR02401">
    <property type="entry name" value="trehalose_TreY"/>
    <property type="match status" value="1"/>
</dbReference>
<evidence type="ECO:0000313" key="12">
    <source>
        <dbReference type="EMBL" id="SPZ85843.1"/>
    </source>
</evidence>
<dbReference type="InterPro" id="IPR012767">
    <property type="entry name" value="Trehalose_TreY"/>
</dbReference>
<keyword evidence="6 10" id="KW-0808">Transferase</keyword>
<dbReference type="GeneID" id="97180872"/>
<dbReference type="Pfam" id="PF02446">
    <property type="entry name" value="Glyco_hydro_77"/>
    <property type="match status" value="1"/>
</dbReference>
<evidence type="ECO:0000313" key="13">
    <source>
        <dbReference type="Proteomes" id="UP000251241"/>
    </source>
</evidence>
<keyword evidence="7 10" id="KW-0119">Carbohydrate metabolism</keyword>
<comment type="similarity">
    <text evidence="2 10">Belongs to the disproportionating enzyme family.</text>
</comment>
<dbReference type="EMBL" id="UAUU01000008">
    <property type="protein sequence ID" value="SPZ85843.1"/>
    <property type="molecule type" value="Genomic_DNA"/>
</dbReference>
<comment type="catalytic activity">
    <reaction evidence="1 10">
        <text>Transfers a segment of a (1-&gt;4)-alpha-D-glucan to a new position in an acceptor, which may be glucose or a (1-&gt;4)-alpha-D-glucan.</text>
        <dbReference type="EC" id="2.4.1.25"/>
    </reaction>
</comment>
<dbReference type="PANTHER" id="PTHR32438">
    <property type="entry name" value="4-ALPHA-GLUCANOTRANSFERASE DPE1, CHLOROPLASTIC/AMYLOPLASTIC"/>
    <property type="match status" value="1"/>
</dbReference>
<dbReference type="Gene3D" id="3.30.1590.10">
    <property type="entry name" value="Maltooligosyl trehalose synthase, domain 2"/>
    <property type="match status" value="1"/>
</dbReference>
<organism evidence="12 13">
    <name type="scientific">Sphingobacterium multivorum</name>
    <dbReference type="NCBI Taxonomy" id="28454"/>
    <lineage>
        <taxon>Bacteria</taxon>
        <taxon>Pseudomonadati</taxon>
        <taxon>Bacteroidota</taxon>
        <taxon>Sphingobacteriia</taxon>
        <taxon>Sphingobacteriales</taxon>
        <taxon>Sphingobacteriaceae</taxon>
        <taxon>Sphingobacterium</taxon>
    </lineage>
</organism>
<dbReference type="SMART" id="SM00642">
    <property type="entry name" value="Aamy"/>
    <property type="match status" value="1"/>
</dbReference>
<dbReference type="Pfam" id="PF00128">
    <property type="entry name" value="Alpha-amylase"/>
    <property type="match status" value="1"/>
</dbReference>
<protein>
    <recommendedName>
        <fullName evidence="4 10">4-alpha-glucanotransferase</fullName>
        <ecNumber evidence="3 10">2.4.1.25</ecNumber>
    </recommendedName>
    <alternativeName>
        <fullName evidence="8 10">Amylomaltase</fullName>
    </alternativeName>
    <alternativeName>
        <fullName evidence="9 10">Disproportionating enzyme</fullName>
    </alternativeName>
</protein>
<dbReference type="NCBIfam" id="TIGR00217">
    <property type="entry name" value="malQ"/>
    <property type="match status" value="1"/>
</dbReference>
<evidence type="ECO:0000256" key="8">
    <source>
        <dbReference type="ARBA" id="ARBA00031423"/>
    </source>
</evidence>
<dbReference type="InterPro" id="IPR017853">
    <property type="entry name" value="GH"/>
</dbReference>
<dbReference type="InterPro" id="IPR006047">
    <property type="entry name" value="GH13_cat_dom"/>
</dbReference>
<keyword evidence="5 10" id="KW-0328">Glycosyltransferase</keyword>
<dbReference type="Gene3D" id="1.10.150.200">
    <property type="entry name" value="Maltooligosyl trehalose synthase, domain 3"/>
    <property type="match status" value="1"/>
</dbReference>
<dbReference type="NCBIfam" id="NF011080">
    <property type="entry name" value="PRK14508.1-3"/>
    <property type="match status" value="1"/>
</dbReference>
<evidence type="ECO:0000256" key="1">
    <source>
        <dbReference type="ARBA" id="ARBA00000439"/>
    </source>
</evidence>
<name>A0A2X2J2M1_SPHMU</name>
<dbReference type="EC" id="2.4.1.25" evidence="3 10"/>